<name>A0A381J7J0_9CLOT</name>
<dbReference type="EMBL" id="UFWZ01000001">
    <property type="protein sequence ID" value="SUY46249.1"/>
    <property type="molecule type" value="Genomic_DNA"/>
</dbReference>
<dbReference type="InterPro" id="IPR028978">
    <property type="entry name" value="Chorismate_lyase_/UTRA_dom_sf"/>
</dbReference>
<keyword evidence="2" id="KW-0238">DNA-binding</keyword>
<protein>
    <submittedName>
        <fullName evidence="5">GntR family transcriptional regulator</fullName>
    </submittedName>
</protein>
<evidence type="ECO:0000256" key="1">
    <source>
        <dbReference type="ARBA" id="ARBA00023015"/>
    </source>
</evidence>
<dbReference type="Proteomes" id="UP000254664">
    <property type="component" value="Unassembled WGS sequence"/>
</dbReference>
<keyword evidence="1" id="KW-0805">Transcription regulation</keyword>
<feature type="domain" description="HTH gntR-type" evidence="4">
    <location>
        <begin position="10"/>
        <end position="77"/>
    </location>
</feature>
<dbReference type="SMART" id="SM00866">
    <property type="entry name" value="UTRA"/>
    <property type="match status" value="1"/>
</dbReference>
<dbReference type="InterPro" id="IPR011663">
    <property type="entry name" value="UTRA"/>
</dbReference>
<organism evidence="5 6">
    <name type="scientific">Clostridium putrefaciens</name>
    <dbReference type="NCBI Taxonomy" id="99675"/>
    <lineage>
        <taxon>Bacteria</taxon>
        <taxon>Bacillati</taxon>
        <taxon>Bacillota</taxon>
        <taxon>Clostridia</taxon>
        <taxon>Eubacteriales</taxon>
        <taxon>Clostridiaceae</taxon>
        <taxon>Clostridium</taxon>
    </lineage>
</organism>
<dbReference type="Gene3D" id="1.10.10.10">
    <property type="entry name" value="Winged helix-like DNA-binding domain superfamily/Winged helix DNA-binding domain"/>
    <property type="match status" value="1"/>
</dbReference>
<keyword evidence="6" id="KW-1185">Reference proteome</keyword>
<dbReference type="RefSeq" id="WP_115640461.1">
    <property type="nucleotide sequence ID" value="NZ_UFWZ01000001.1"/>
</dbReference>
<dbReference type="GO" id="GO:0003700">
    <property type="term" value="F:DNA-binding transcription factor activity"/>
    <property type="evidence" value="ECO:0007669"/>
    <property type="project" value="InterPro"/>
</dbReference>
<dbReference type="PANTHER" id="PTHR44846">
    <property type="entry name" value="MANNOSYL-D-GLYCERATE TRANSPORT/METABOLISM SYSTEM REPRESSOR MNGR-RELATED"/>
    <property type="match status" value="1"/>
</dbReference>
<dbReference type="SUPFAM" id="SSF46785">
    <property type="entry name" value="Winged helix' DNA-binding domain"/>
    <property type="match status" value="1"/>
</dbReference>
<dbReference type="Gene3D" id="3.40.1410.10">
    <property type="entry name" value="Chorismate lyase-like"/>
    <property type="match status" value="1"/>
</dbReference>
<reference evidence="5 6" key="1">
    <citation type="submission" date="2018-06" db="EMBL/GenBank/DDBJ databases">
        <authorList>
            <consortium name="Pathogen Informatics"/>
            <person name="Doyle S."/>
        </authorList>
    </citation>
    <scope>NUCLEOTIDE SEQUENCE [LARGE SCALE GENOMIC DNA]</scope>
    <source>
        <strain evidence="5 6">NCTC9836</strain>
    </source>
</reference>
<dbReference type="SMART" id="SM00345">
    <property type="entry name" value="HTH_GNTR"/>
    <property type="match status" value="1"/>
</dbReference>
<evidence type="ECO:0000256" key="3">
    <source>
        <dbReference type="ARBA" id="ARBA00023163"/>
    </source>
</evidence>
<dbReference type="SUPFAM" id="SSF64288">
    <property type="entry name" value="Chorismate lyase-like"/>
    <property type="match status" value="1"/>
</dbReference>
<dbReference type="InterPro" id="IPR036390">
    <property type="entry name" value="WH_DNA-bd_sf"/>
</dbReference>
<dbReference type="PROSITE" id="PS50949">
    <property type="entry name" value="HTH_GNTR"/>
    <property type="match status" value="1"/>
</dbReference>
<evidence type="ECO:0000313" key="5">
    <source>
        <dbReference type="EMBL" id="SUY46249.1"/>
    </source>
</evidence>
<dbReference type="Pfam" id="PF00392">
    <property type="entry name" value="GntR"/>
    <property type="match status" value="1"/>
</dbReference>
<accession>A0A381J7J0</accession>
<dbReference type="Pfam" id="PF07702">
    <property type="entry name" value="UTRA"/>
    <property type="match status" value="1"/>
</dbReference>
<sequence length="242" mass="28253">MNSIDKSSRVPLYSQLMDIIIEKITNSLSENDQLASEREICDTYDLSRSTVRQAMVELQKEGYIYKVHGKGTFVAPKRLNQDLMQFYSFTEEMKKIGKEPKSVVIDCEVIEANEFLSEKMKIEEGKGLYKITRLRKADDTPMLYEVTYLPLKRFPGLNKQDLESRAMYDIFKNKFAVDIFMAEEYFQPVLTNKLESKYLEIPEGAPSLKIERLSFELDKIIEYTISVARGDKFKYKVRLLNK</sequence>
<dbReference type="InterPro" id="IPR036388">
    <property type="entry name" value="WH-like_DNA-bd_sf"/>
</dbReference>
<dbReference type="AlphaFoldDB" id="A0A381J7J0"/>
<evidence type="ECO:0000256" key="2">
    <source>
        <dbReference type="ARBA" id="ARBA00023125"/>
    </source>
</evidence>
<gene>
    <name evidence="5" type="primary">yvoA_2</name>
    <name evidence="5" type="ORF">NCTC9836_00668</name>
</gene>
<dbReference type="InterPro" id="IPR050679">
    <property type="entry name" value="Bact_HTH_transcr_reg"/>
</dbReference>
<proteinExistence type="predicted"/>
<dbReference type="GO" id="GO:0003677">
    <property type="term" value="F:DNA binding"/>
    <property type="evidence" value="ECO:0007669"/>
    <property type="project" value="UniProtKB-KW"/>
</dbReference>
<evidence type="ECO:0000313" key="6">
    <source>
        <dbReference type="Proteomes" id="UP000254664"/>
    </source>
</evidence>
<dbReference type="GO" id="GO:0045892">
    <property type="term" value="P:negative regulation of DNA-templated transcription"/>
    <property type="evidence" value="ECO:0007669"/>
    <property type="project" value="TreeGrafter"/>
</dbReference>
<dbReference type="PRINTS" id="PR00035">
    <property type="entry name" value="HTHGNTR"/>
</dbReference>
<dbReference type="InterPro" id="IPR000524">
    <property type="entry name" value="Tscrpt_reg_HTH_GntR"/>
</dbReference>
<dbReference type="PANTHER" id="PTHR44846:SF1">
    <property type="entry name" value="MANNOSYL-D-GLYCERATE TRANSPORT_METABOLISM SYSTEM REPRESSOR MNGR-RELATED"/>
    <property type="match status" value="1"/>
</dbReference>
<dbReference type="OrthoDB" id="46236at2"/>
<keyword evidence="3" id="KW-0804">Transcription</keyword>
<dbReference type="CDD" id="cd07377">
    <property type="entry name" value="WHTH_GntR"/>
    <property type="match status" value="1"/>
</dbReference>
<evidence type="ECO:0000259" key="4">
    <source>
        <dbReference type="PROSITE" id="PS50949"/>
    </source>
</evidence>